<dbReference type="GO" id="GO:0005737">
    <property type="term" value="C:cytoplasm"/>
    <property type="evidence" value="ECO:0007669"/>
    <property type="project" value="UniProtKB-SubCell"/>
</dbReference>
<dbReference type="Pfam" id="PF16884">
    <property type="entry name" value="ADH_N_2"/>
    <property type="match status" value="1"/>
</dbReference>
<dbReference type="SMART" id="SM00829">
    <property type="entry name" value="PKS_ER"/>
    <property type="match status" value="1"/>
</dbReference>
<keyword evidence="35" id="KW-0732">Signal</keyword>
<evidence type="ECO:0000256" key="5">
    <source>
        <dbReference type="ARBA" id="ARBA00012410"/>
    </source>
</evidence>
<evidence type="ECO:0000256" key="35">
    <source>
        <dbReference type="SAM" id="SignalP"/>
    </source>
</evidence>
<dbReference type="InterPro" id="IPR011032">
    <property type="entry name" value="GroES-like_sf"/>
</dbReference>
<comment type="catalytic activity">
    <reaction evidence="20">
        <text>octanal + NADP(+) = (2E)-octenal + NADPH + H(+)</text>
        <dbReference type="Rhea" id="RHEA:50780"/>
        <dbReference type="ChEBI" id="CHEBI:15378"/>
        <dbReference type="ChEBI" id="CHEBI:17935"/>
        <dbReference type="ChEBI" id="CHEBI:57783"/>
        <dbReference type="ChEBI" id="CHEBI:58349"/>
        <dbReference type="ChEBI" id="CHEBI:61748"/>
    </reaction>
    <physiologicalReaction direction="right-to-left" evidence="20">
        <dbReference type="Rhea" id="RHEA:50782"/>
    </physiologicalReaction>
</comment>
<comment type="similarity">
    <text evidence="2">Belongs to the NADP-dependent oxidoreductase L4BD family.</text>
</comment>
<evidence type="ECO:0000256" key="15">
    <source>
        <dbReference type="ARBA" id="ARBA00023278"/>
    </source>
</evidence>
<reference evidence="38" key="2">
    <citation type="journal article" date="2014" name="Nat. Commun.">
        <title>The cavefish genome reveals candidate genes for eye loss.</title>
        <authorList>
            <person name="McGaugh S.E."/>
            <person name="Gross J.B."/>
            <person name="Aken B."/>
            <person name="Blin M."/>
            <person name="Borowsky R."/>
            <person name="Chalopin D."/>
            <person name="Hinaux H."/>
            <person name="Jeffery W.R."/>
            <person name="Keene A."/>
            <person name="Ma L."/>
            <person name="Minx P."/>
            <person name="Murphy D."/>
            <person name="O'Quin K.E."/>
            <person name="Retaux S."/>
            <person name="Rohner N."/>
            <person name="Searle S.M."/>
            <person name="Stahl B.A."/>
            <person name="Tabin C."/>
            <person name="Volff J.N."/>
            <person name="Yoshizawa M."/>
            <person name="Warren W.C."/>
        </authorList>
    </citation>
    <scope>NUCLEOTIDE SEQUENCE [LARGE SCALE GENOMIC DNA]</scope>
    <source>
        <strain evidence="38">female</strain>
    </source>
</reference>
<comment type="catalytic activity">
    <reaction evidence="34">
        <text>hexanal + NADP(+) = (E)-hex-2-enal + NADPH + H(+)</text>
        <dbReference type="Rhea" id="RHEA:50776"/>
        <dbReference type="ChEBI" id="CHEBI:15378"/>
        <dbReference type="ChEBI" id="CHEBI:28913"/>
        <dbReference type="ChEBI" id="CHEBI:57783"/>
        <dbReference type="ChEBI" id="CHEBI:58349"/>
        <dbReference type="ChEBI" id="CHEBI:88528"/>
    </reaction>
    <physiologicalReaction direction="right-to-left" evidence="34">
        <dbReference type="Rhea" id="RHEA:50778"/>
    </physiologicalReaction>
</comment>
<keyword evidence="11" id="KW-0521">NADP</keyword>
<dbReference type="InterPro" id="IPR020843">
    <property type="entry name" value="ER"/>
</dbReference>
<evidence type="ECO:0000313" key="38">
    <source>
        <dbReference type="Proteomes" id="UP000018467"/>
    </source>
</evidence>
<reference evidence="37" key="3">
    <citation type="submission" date="2025-08" db="UniProtKB">
        <authorList>
            <consortium name="Ensembl"/>
        </authorList>
    </citation>
    <scope>IDENTIFICATION</scope>
</reference>
<name>A0A3B1KFX0_ASTMX</name>
<evidence type="ECO:0000256" key="22">
    <source>
        <dbReference type="ARBA" id="ARBA00047742"/>
    </source>
</evidence>
<comment type="catalytic activity">
    <reaction evidence="22">
        <text>pentan-2-one + NADP(+) = (E)-pent-3-en-2-one + NADPH + H(+)</text>
        <dbReference type="Rhea" id="RHEA:50788"/>
        <dbReference type="ChEBI" id="CHEBI:15378"/>
        <dbReference type="ChEBI" id="CHEBI:16472"/>
        <dbReference type="ChEBI" id="CHEBI:57783"/>
        <dbReference type="ChEBI" id="CHEBI:58349"/>
        <dbReference type="ChEBI" id="CHEBI:145276"/>
    </reaction>
    <physiologicalReaction direction="right-to-left" evidence="22">
        <dbReference type="Rhea" id="RHEA:50790"/>
    </physiologicalReaction>
</comment>
<dbReference type="GeneTree" id="ENSGT00940000154810"/>
<comment type="catalytic activity">
    <reaction evidence="21">
        <text>decanal + NADP(+) = (2E)-decenal + NADPH + H(+)</text>
        <dbReference type="Rhea" id="RHEA:50612"/>
        <dbReference type="ChEBI" id="CHEBI:15378"/>
        <dbReference type="ChEBI" id="CHEBI:31457"/>
        <dbReference type="ChEBI" id="CHEBI:57783"/>
        <dbReference type="ChEBI" id="CHEBI:58349"/>
        <dbReference type="ChEBI" id="CHEBI:133455"/>
    </reaction>
    <physiologicalReaction direction="right-to-left" evidence="21">
        <dbReference type="Rhea" id="RHEA:50614"/>
    </physiologicalReaction>
</comment>
<comment type="catalytic activity">
    <reaction evidence="24">
        <text>13,14-dihydro-15-oxo-prostaglandin F1alpha + NADP(+) = 15-oxoprostaglandin F1alpha + NADPH + H(+)</text>
        <dbReference type="Rhea" id="RHEA:50592"/>
        <dbReference type="ChEBI" id="CHEBI:15378"/>
        <dbReference type="ChEBI" id="CHEBI:57783"/>
        <dbReference type="ChEBI" id="CHEBI:58349"/>
        <dbReference type="ChEBI" id="CHEBI:79072"/>
        <dbReference type="ChEBI" id="CHEBI:133411"/>
    </reaction>
    <physiologicalReaction direction="right-to-left" evidence="24">
        <dbReference type="Rhea" id="RHEA:50594"/>
    </physiologicalReaction>
</comment>
<keyword evidence="13" id="KW-0560">Oxidoreductase</keyword>
<dbReference type="PANTHER" id="PTHR43205:SF7">
    <property type="entry name" value="PROSTAGLANDIN REDUCTASE 1"/>
    <property type="match status" value="1"/>
</dbReference>
<keyword evidence="10" id="KW-0276">Fatty acid metabolism</keyword>
<comment type="catalytic activity">
    <reaction evidence="31">
        <text>(5S,12S)-dihydroxy-(6E,10E,12E,14Z)-eicosatetraenoate + NADP(+) = 12-oxo-(5S)-hydroxy-(6E,8E,10E,14Z)-eicosatetraenoate + NADPH + H(+)</text>
        <dbReference type="Rhea" id="RHEA:51212"/>
        <dbReference type="ChEBI" id="CHEBI:15378"/>
        <dbReference type="ChEBI" id="CHEBI:57783"/>
        <dbReference type="ChEBI" id="CHEBI:58349"/>
        <dbReference type="ChEBI" id="CHEBI:133974"/>
        <dbReference type="ChEBI" id="CHEBI:133975"/>
    </reaction>
    <physiologicalReaction direction="left-to-right" evidence="31">
        <dbReference type="Rhea" id="RHEA:51213"/>
    </physiologicalReaction>
</comment>
<keyword evidence="7" id="KW-0963">Cytoplasm</keyword>
<evidence type="ECO:0000259" key="36">
    <source>
        <dbReference type="SMART" id="SM00829"/>
    </source>
</evidence>
<dbReference type="Proteomes" id="UP000018467">
    <property type="component" value="Unassembled WGS sequence"/>
</dbReference>
<evidence type="ECO:0000256" key="32">
    <source>
        <dbReference type="ARBA" id="ARBA00049070"/>
    </source>
</evidence>
<comment type="subcellular location">
    <subcellularLocation>
        <location evidence="1">Cytoplasm</location>
    </subcellularLocation>
</comment>
<keyword evidence="15" id="KW-0379">Hydroxylation</keyword>
<dbReference type="Gene3D" id="3.90.180.10">
    <property type="entry name" value="Medium-chain alcohol dehydrogenases, catalytic domain"/>
    <property type="match status" value="1"/>
</dbReference>
<dbReference type="Gene3D" id="3.40.50.720">
    <property type="entry name" value="NAD(P)-binding Rossmann-like Domain"/>
    <property type="match status" value="1"/>
</dbReference>
<dbReference type="InterPro" id="IPR013149">
    <property type="entry name" value="ADH-like_C"/>
</dbReference>
<evidence type="ECO:0000256" key="11">
    <source>
        <dbReference type="ARBA" id="ARBA00022857"/>
    </source>
</evidence>
<evidence type="ECO:0000256" key="8">
    <source>
        <dbReference type="ARBA" id="ARBA00022501"/>
    </source>
</evidence>
<keyword evidence="9" id="KW-0597">Phosphoprotein</keyword>
<dbReference type="Pfam" id="PF00107">
    <property type="entry name" value="ADH_zinc_N"/>
    <property type="match status" value="1"/>
</dbReference>
<dbReference type="PANTHER" id="PTHR43205">
    <property type="entry name" value="PROSTAGLANDIN REDUCTASE"/>
    <property type="match status" value="1"/>
</dbReference>
<dbReference type="InterPro" id="IPR045010">
    <property type="entry name" value="MDR_fam"/>
</dbReference>
<evidence type="ECO:0000256" key="2">
    <source>
        <dbReference type="ARBA" id="ARBA00010460"/>
    </source>
</evidence>
<protein>
    <recommendedName>
        <fullName evidence="6">Prostaglandin reductase 1</fullName>
        <ecNumber evidence="4">1.3.1.48</ecNumber>
        <ecNumber evidence="5">1.3.1.74</ecNumber>
    </recommendedName>
    <alternativeName>
        <fullName evidence="19">15-oxoprostaglandin 13-reductase</fullName>
    </alternativeName>
    <alternativeName>
        <fullName evidence="17">Dithiolethione-inducible gene 1 protein</fullName>
    </alternativeName>
    <alternativeName>
        <fullName evidence="16">Leukotriene B4 12-hydroxydehydrogenase</fullName>
    </alternativeName>
    <alternativeName>
        <fullName evidence="18">NAD(P)H-dependent alkenal/one oxidoreductase</fullName>
    </alternativeName>
</protein>
<feature type="chain" id="PRO_5017435250" description="Prostaglandin reductase 1" evidence="35">
    <location>
        <begin position="40"/>
        <end position="379"/>
    </location>
</feature>
<reference evidence="38" key="1">
    <citation type="submission" date="2013-03" db="EMBL/GenBank/DDBJ databases">
        <authorList>
            <person name="Jeffery W."/>
            <person name="Warren W."/>
            <person name="Wilson R.K."/>
        </authorList>
    </citation>
    <scope>NUCLEOTIDE SEQUENCE</scope>
    <source>
        <strain evidence="38">female</strain>
    </source>
</reference>
<accession>A0A3B1KFX0</accession>
<keyword evidence="12" id="KW-0007">Acetylation</keyword>
<evidence type="ECO:0000256" key="24">
    <source>
        <dbReference type="ARBA" id="ARBA00047878"/>
    </source>
</evidence>
<evidence type="ECO:0000256" key="10">
    <source>
        <dbReference type="ARBA" id="ARBA00022832"/>
    </source>
</evidence>
<dbReference type="SUPFAM" id="SSF51735">
    <property type="entry name" value="NAD(P)-binding Rossmann-fold domains"/>
    <property type="match status" value="1"/>
</dbReference>
<comment type="subunit">
    <text evidence="3">Monomer or homodimer.</text>
</comment>
<evidence type="ECO:0000256" key="31">
    <source>
        <dbReference type="ARBA" id="ARBA00049068"/>
    </source>
</evidence>
<evidence type="ECO:0000256" key="7">
    <source>
        <dbReference type="ARBA" id="ARBA00022490"/>
    </source>
</evidence>
<reference evidence="37" key="4">
    <citation type="submission" date="2025-09" db="UniProtKB">
        <authorList>
            <consortium name="Ensembl"/>
        </authorList>
    </citation>
    <scope>IDENTIFICATION</scope>
</reference>
<feature type="signal peptide" evidence="35">
    <location>
        <begin position="1"/>
        <end position="39"/>
    </location>
</feature>
<comment type="catalytic activity">
    <reaction evidence="32">
        <text>13,14-dihydro-15-oxo-prostaglandin E1 + NADP(+) = 15-oxoprostaglandin E1 + NADPH + H(+)</text>
        <dbReference type="Rhea" id="RHEA:50584"/>
        <dbReference type="ChEBI" id="CHEBI:15378"/>
        <dbReference type="ChEBI" id="CHEBI:57401"/>
        <dbReference type="ChEBI" id="CHEBI:57783"/>
        <dbReference type="ChEBI" id="CHEBI:58349"/>
        <dbReference type="ChEBI" id="CHEBI:133408"/>
    </reaction>
    <physiologicalReaction direction="right-to-left" evidence="32">
        <dbReference type="Rhea" id="RHEA:50586"/>
    </physiologicalReaction>
</comment>
<comment type="catalytic activity">
    <reaction evidence="28">
        <text>4-hydroxynonanal + NADP(+) = (E)-4-hydroxynon-2-enal + NADPH + H(+)</text>
        <dbReference type="Rhea" id="RHEA:64736"/>
        <dbReference type="ChEBI" id="CHEBI:15378"/>
        <dbReference type="ChEBI" id="CHEBI:57783"/>
        <dbReference type="ChEBI" id="CHEBI:58349"/>
        <dbReference type="ChEBI" id="CHEBI:58968"/>
        <dbReference type="ChEBI" id="CHEBI:156112"/>
    </reaction>
    <physiologicalReaction direction="right-to-left" evidence="28">
        <dbReference type="Rhea" id="RHEA:64738"/>
    </physiologicalReaction>
</comment>
<comment type="catalytic activity">
    <reaction evidence="23">
        <text>leukotriene B4 + NADP(+) = 12-oxo-leukotriene B4 + NADPH + H(+)</text>
        <dbReference type="Rhea" id="RHEA:50608"/>
        <dbReference type="ChEBI" id="CHEBI:15378"/>
        <dbReference type="ChEBI" id="CHEBI:57461"/>
        <dbReference type="ChEBI" id="CHEBI:57783"/>
        <dbReference type="ChEBI" id="CHEBI:58349"/>
        <dbReference type="ChEBI" id="CHEBI:133309"/>
    </reaction>
    <physiologicalReaction direction="left-to-right" evidence="23">
        <dbReference type="Rhea" id="RHEA:50609"/>
    </physiologicalReaction>
</comment>
<dbReference type="EC" id="1.3.1.48" evidence="4"/>
<evidence type="ECO:0000256" key="27">
    <source>
        <dbReference type="ARBA" id="ARBA00048290"/>
    </source>
</evidence>
<keyword evidence="14" id="KW-0443">Lipid metabolism</keyword>
<comment type="catalytic activity">
    <reaction evidence="25">
        <text>dodecanal + NADP(+) = (2E)-dodecenal + NADPH + H(+)</text>
        <dbReference type="Rhea" id="RHEA:50784"/>
        <dbReference type="ChEBI" id="CHEBI:15378"/>
        <dbReference type="ChEBI" id="CHEBI:27836"/>
        <dbReference type="ChEBI" id="CHEBI:57783"/>
        <dbReference type="ChEBI" id="CHEBI:58349"/>
        <dbReference type="ChEBI" id="CHEBI:133741"/>
    </reaction>
    <physiologicalReaction direction="right-to-left" evidence="25">
        <dbReference type="Rhea" id="RHEA:50786"/>
    </physiologicalReaction>
</comment>
<dbReference type="Bgee" id="ENSAMXG00000004992">
    <property type="expression patterns" value="Expressed in embryo and 1 other cell type or tissue"/>
</dbReference>
<dbReference type="AlphaFoldDB" id="A0A3B1KFX0"/>
<evidence type="ECO:0000256" key="1">
    <source>
        <dbReference type="ARBA" id="ARBA00004496"/>
    </source>
</evidence>
<evidence type="ECO:0000256" key="12">
    <source>
        <dbReference type="ARBA" id="ARBA00022990"/>
    </source>
</evidence>
<evidence type="ECO:0000256" key="9">
    <source>
        <dbReference type="ARBA" id="ARBA00022553"/>
    </source>
</evidence>
<evidence type="ECO:0000256" key="6">
    <source>
        <dbReference type="ARBA" id="ARBA00020651"/>
    </source>
</evidence>
<evidence type="ECO:0000256" key="20">
    <source>
        <dbReference type="ARBA" id="ARBA00047461"/>
    </source>
</evidence>
<evidence type="ECO:0000256" key="13">
    <source>
        <dbReference type="ARBA" id="ARBA00023002"/>
    </source>
</evidence>
<dbReference type="InterPro" id="IPR036291">
    <property type="entry name" value="NAD(P)-bd_dom_sf"/>
</dbReference>
<dbReference type="SUPFAM" id="SSF50129">
    <property type="entry name" value="GroES-like"/>
    <property type="match status" value="1"/>
</dbReference>
<evidence type="ECO:0000256" key="26">
    <source>
        <dbReference type="ARBA" id="ARBA00048066"/>
    </source>
</evidence>
<dbReference type="FunFam" id="3.40.50.720:FF:000121">
    <property type="entry name" value="Prostaglandin reductase 2"/>
    <property type="match status" value="1"/>
</dbReference>
<keyword evidence="38" id="KW-1185">Reference proteome</keyword>
<evidence type="ECO:0000256" key="4">
    <source>
        <dbReference type="ARBA" id="ARBA00011981"/>
    </source>
</evidence>
<dbReference type="GO" id="GO:0047522">
    <property type="term" value="F:15-oxoprostaglandin 13-reductase [NAD(P)+] activity"/>
    <property type="evidence" value="ECO:0007669"/>
    <property type="project" value="UniProtKB-EC"/>
</dbReference>
<evidence type="ECO:0000256" key="25">
    <source>
        <dbReference type="ARBA" id="ARBA00047903"/>
    </source>
</evidence>
<organism evidence="37 38">
    <name type="scientific">Astyanax mexicanus</name>
    <name type="common">Blind cave fish</name>
    <name type="synonym">Astyanax fasciatus mexicanus</name>
    <dbReference type="NCBI Taxonomy" id="7994"/>
    <lineage>
        <taxon>Eukaryota</taxon>
        <taxon>Metazoa</taxon>
        <taxon>Chordata</taxon>
        <taxon>Craniata</taxon>
        <taxon>Vertebrata</taxon>
        <taxon>Euteleostomi</taxon>
        <taxon>Actinopterygii</taxon>
        <taxon>Neopterygii</taxon>
        <taxon>Teleostei</taxon>
        <taxon>Ostariophysi</taxon>
        <taxon>Characiformes</taxon>
        <taxon>Characoidei</taxon>
        <taxon>Acestrorhamphidae</taxon>
        <taxon>Acestrorhamphinae</taxon>
        <taxon>Astyanax</taxon>
    </lineage>
</organism>
<evidence type="ECO:0000256" key="3">
    <source>
        <dbReference type="ARBA" id="ARBA00011852"/>
    </source>
</evidence>
<dbReference type="EC" id="1.3.1.74" evidence="5"/>
<dbReference type="InterPro" id="IPR041694">
    <property type="entry name" value="ADH_N_2"/>
</dbReference>
<comment type="catalytic activity">
    <reaction evidence="27">
        <text>13,14-dihydro-15-oxo-PGF2alpha + NADP(+) = 15-oxoprostaglandin F2alpha + NADPH + H(+)</text>
        <dbReference type="Rhea" id="RHEA:50588"/>
        <dbReference type="ChEBI" id="CHEBI:15378"/>
        <dbReference type="ChEBI" id="CHEBI:57783"/>
        <dbReference type="ChEBI" id="CHEBI:58349"/>
        <dbReference type="ChEBI" id="CHEBI:133374"/>
        <dbReference type="ChEBI" id="CHEBI:133409"/>
    </reaction>
    <physiologicalReaction direction="right-to-left" evidence="27">
        <dbReference type="Rhea" id="RHEA:50590"/>
    </physiologicalReaction>
</comment>
<evidence type="ECO:0000256" key="23">
    <source>
        <dbReference type="ARBA" id="ARBA00047871"/>
    </source>
</evidence>
<dbReference type="Ensembl" id="ENSAMXT00000043838.1">
    <property type="protein sequence ID" value="ENSAMXP00000053602.1"/>
    <property type="gene ID" value="ENSAMXG00000004992.2"/>
</dbReference>
<evidence type="ECO:0000256" key="19">
    <source>
        <dbReference type="ARBA" id="ARBA00033119"/>
    </source>
</evidence>
<comment type="catalytic activity">
    <reaction evidence="26">
        <text>nonan-2-one + NADP(+) = (3E)-nonen-2-one + NADPH + H(+)</text>
        <dbReference type="Rhea" id="RHEA:50616"/>
        <dbReference type="ChEBI" id="CHEBI:15378"/>
        <dbReference type="ChEBI" id="CHEBI:57783"/>
        <dbReference type="ChEBI" id="CHEBI:58349"/>
        <dbReference type="ChEBI" id="CHEBI:77927"/>
        <dbReference type="ChEBI" id="CHEBI:133457"/>
    </reaction>
    <physiologicalReaction direction="right-to-left" evidence="26">
        <dbReference type="Rhea" id="RHEA:50618"/>
    </physiologicalReaction>
</comment>
<evidence type="ECO:0000256" key="16">
    <source>
        <dbReference type="ARBA" id="ARBA00031851"/>
    </source>
</evidence>
<evidence type="ECO:0000256" key="14">
    <source>
        <dbReference type="ARBA" id="ARBA00023098"/>
    </source>
</evidence>
<sequence>MVLCSNICCGGWGFGLKSRGFALLGLKLALVRLCWKGKACNCCRIMVKAKVWILRKHFDGFPKESDFEMKEEELPEVKDGEVMLETIFLSLDAYMRALSKALINEGDVQFGGQVAKVIQSKNPAYPVGCYVLAPCGWRTHSVTNGNGLFGQIMTRVLPDWPQDISLSMSLGALGMTGLTALYGVEEVLQVKPGEIVLVSGAAGAVGTMVGQICKMKGCKVVGSAGSEEKVSFLKEVGFDHVFNYRTVSSLDEALKEASPEGYDCYFENVGGPFFTAALNQMKMEGRIAVCGAISLYNDNTPQMCPYPHMALLTRRLKIQGFQANQWPEKDEASTRRLVAWMKEGKIKAKEKITEGFENTPAAFIRMLKGTDLGKALVKV</sequence>
<evidence type="ECO:0000256" key="21">
    <source>
        <dbReference type="ARBA" id="ARBA00047617"/>
    </source>
</evidence>
<evidence type="ECO:0000256" key="29">
    <source>
        <dbReference type="ARBA" id="ARBA00048591"/>
    </source>
</evidence>
<evidence type="ECO:0000256" key="34">
    <source>
        <dbReference type="ARBA" id="ARBA00049368"/>
    </source>
</evidence>
<evidence type="ECO:0000256" key="28">
    <source>
        <dbReference type="ARBA" id="ARBA00048387"/>
    </source>
</evidence>
<evidence type="ECO:0000256" key="30">
    <source>
        <dbReference type="ARBA" id="ARBA00048953"/>
    </source>
</evidence>
<evidence type="ECO:0000256" key="18">
    <source>
        <dbReference type="ARBA" id="ARBA00032297"/>
    </source>
</evidence>
<comment type="catalytic activity">
    <reaction evidence="30">
        <text>6-trans-leukotriene B4 + NADP(+) = 12-oxo-(5S)-hydroxy-(6E,8E,10E,14Z)-eicosatetraenoate + NADPH + H(+)</text>
        <dbReference type="Rhea" id="RHEA:51204"/>
        <dbReference type="ChEBI" id="CHEBI:15378"/>
        <dbReference type="ChEBI" id="CHEBI:57783"/>
        <dbReference type="ChEBI" id="CHEBI:58349"/>
        <dbReference type="ChEBI" id="CHEBI:90723"/>
        <dbReference type="ChEBI" id="CHEBI:133974"/>
    </reaction>
    <physiologicalReaction direction="left-to-right" evidence="30">
        <dbReference type="Rhea" id="RHEA:51205"/>
    </physiologicalReaction>
</comment>
<dbReference type="InParanoid" id="A0A3B1KFX0"/>
<dbReference type="InterPro" id="IPR014190">
    <property type="entry name" value="PTGR1"/>
</dbReference>
<comment type="catalytic activity">
    <reaction evidence="29">
        <text>20-hydroxy-leukotriene B4 + NADP(+) = 12-oxo-20-hydroxy-leukotriene B4 + NADPH + H(+)</text>
        <dbReference type="Rhea" id="RHEA:51208"/>
        <dbReference type="ChEBI" id="CHEBI:15378"/>
        <dbReference type="ChEBI" id="CHEBI:57460"/>
        <dbReference type="ChEBI" id="CHEBI:57783"/>
        <dbReference type="ChEBI" id="CHEBI:58349"/>
        <dbReference type="ChEBI" id="CHEBI:133346"/>
    </reaction>
    <physiologicalReaction direction="left-to-right" evidence="29">
        <dbReference type="Rhea" id="RHEA:51209"/>
    </physiologicalReaction>
</comment>
<comment type="catalytic activity">
    <reaction evidence="33">
        <text>an n-alkanal + NADP(+) = an alk-2-enal + NADPH + H(+)</text>
        <dbReference type="Rhea" id="RHEA:13737"/>
        <dbReference type="ChEBI" id="CHEBI:12834"/>
        <dbReference type="ChEBI" id="CHEBI:13757"/>
        <dbReference type="ChEBI" id="CHEBI:15378"/>
        <dbReference type="ChEBI" id="CHEBI:57783"/>
        <dbReference type="ChEBI" id="CHEBI:58349"/>
        <dbReference type="EC" id="1.3.1.74"/>
    </reaction>
    <physiologicalReaction direction="right-to-left" evidence="33">
        <dbReference type="Rhea" id="RHEA:13739"/>
    </physiologicalReaction>
</comment>
<feature type="domain" description="Enoyl reductase (ER)" evidence="36">
    <location>
        <begin position="60"/>
        <end position="377"/>
    </location>
</feature>
<evidence type="ECO:0000256" key="17">
    <source>
        <dbReference type="ARBA" id="ARBA00032255"/>
    </source>
</evidence>
<dbReference type="GO" id="GO:0006693">
    <property type="term" value="P:prostaglandin metabolic process"/>
    <property type="evidence" value="ECO:0007669"/>
    <property type="project" value="UniProtKB-KW"/>
</dbReference>
<evidence type="ECO:0000313" key="37">
    <source>
        <dbReference type="Ensembl" id="ENSAMXP00000053602.1"/>
    </source>
</evidence>
<dbReference type="STRING" id="7994.ENSAMXP00000053602"/>
<dbReference type="GO" id="GO:0032440">
    <property type="term" value="F:2-alkenal reductase [NAD(P)H] activity"/>
    <property type="evidence" value="ECO:0007669"/>
    <property type="project" value="UniProtKB-EC"/>
</dbReference>
<proteinExistence type="inferred from homology"/>
<evidence type="ECO:0000256" key="33">
    <source>
        <dbReference type="ARBA" id="ARBA00049179"/>
    </source>
</evidence>
<dbReference type="CDD" id="cd08294">
    <property type="entry name" value="leukotriene_B4_DH_like"/>
    <property type="match status" value="1"/>
</dbReference>
<keyword evidence="8" id="KW-0644">Prostaglandin metabolism</keyword>